<dbReference type="OMA" id="WLERSCF"/>
<comment type="similarity">
    <text evidence="1">Belongs to the LOR family.</text>
</comment>
<dbReference type="KEGG" id="sly:101245578"/>
<dbReference type="EnsemblPlants" id="Solyc09g014820.3.1">
    <property type="protein sequence ID" value="Solyc09g014820.3.1"/>
    <property type="gene ID" value="Solyc09g014820.3"/>
</dbReference>
<dbReference type="InterPro" id="IPR025659">
    <property type="entry name" value="Tubby-like_C"/>
</dbReference>
<accession>A0A3Q7I134</accession>
<dbReference type="RefSeq" id="XP_004246314.1">
    <property type="nucleotide sequence ID" value="XM_004246266.5"/>
</dbReference>
<dbReference type="STRING" id="4081.A0A3Q7I134"/>
<proteinExistence type="inferred from homology"/>
<organism evidence="2">
    <name type="scientific">Solanum lycopersicum</name>
    <name type="common">Tomato</name>
    <name type="synonym">Lycopersicon esculentum</name>
    <dbReference type="NCBI Taxonomy" id="4081"/>
    <lineage>
        <taxon>Eukaryota</taxon>
        <taxon>Viridiplantae</taxon>
        <taxon>Streptophyta</taxon>
        <taxon>Embryophyta</taxon>
        <taxon>Tracheophyta</taxon>
        <taxon>Spermatophyta</taxon>
        <taxon>Magnoliopsida</taxon>
        <taxon>eudicotyledons</taxon>
        <taxon>Gunneridae</taxon>
        <taxon>Pentapetalae</taxon>
        <taxon>asterids</taxon>
        <taxon>lamiids</taxon>
        <taxon>Solanales</taxon>
        <taxon>Solanaceae</taxon>
        <taxon>Solanoideae</taxon>
        <taxon>Solaneae</taxon>
        <taxon>Solanum</taxon>
        <taxon>Solanum subgen. Lycopersicon</taxon>
    </lineage>
</organism>
<reference evidence="2" key="1">
    <citation type="journal article" date="2012" name="Nature">
        <title>The tomato genome sequence provides insights into fleshy fruit evolution.</title>
        <authorList>
            <consortium name="Tomato Genome Consortium"/>
        </authorList>
    </citation>
    <scope>NUCLEOTIDE SEQUENCE [LARGE SCALE GENOMIC DNA]</scope>
    <source>
        <strain evidence="2">cv. Heinz 1706</strain>
    </source>
</reference>
<dbReference type="Proteomes" id="UP000004994">
    <property type="component" value="Chromosome 9"/>
</dbReference>
<evidence type="ECO:0000256" key="1">
    <source>
        <dbReference type="ARBA" id="ARBA00005437"/>
    </source>
</evidence>
<dbReference type="InterPro" id="IPR007612">
    <property type="entry name" value="LOR"/>
</dbReference>
<protein>
    <recommendedName>
        <fullName evidence="4">Protein LURP-one-related 15</fullName>
    </recommendedName>
</protein>
<dbReference type="InParanoid" id="A0A3Q7I134"/>
<dbReference type="OrthoDB" id="97518at2759"/>
<sequence length="224" mass="24831">MAESSYAIMANDPVAIIGSEYCTPNEVDVVISRKVKTLRYGEFVVSDMNGNFMFKVKGKTFGWHDKRVILDAADNPLITLKQKILTEHSRWNAFKGESTDEKDFLFTIKTTSIIQWKTKLAVFLANNNSKEKNCDYLIKGNWFDRSCVIYAGDSSTIVAQMHKKITAKSLLIGKENFMVTMYPNIDQAFIVSLIVFLDAINAFNDAVVAGALAGAGASIGAISF</sequence>
<dbReference type="GeneID" id="101245578"/>
<keyword evidence="3" id="KW-1185">Reference proteome</keyword>
<dbReference type="Pfam" id="PF04525">
    <property type="entry name" value="LOR"/>
    <property type="match status" value="1"/>
</dbReference>
<reference evidence="2" key="2">
    <citation type="submission" date="2019-01" db="UniProtKB">
        <authorList>
            <consortium name="EnsemblPlants"/>
        </authorList>
    </citation>
    <scope>IDENTIFICATION</scope>
    <source>
        <strain evidence="2">cv. Heinz 1706</strain>
    </source>
</reference>
<evidence type="ECO:0000313" key="2">
    <source>
        <dbReference type="EnsemblPlants" id="Solyc09g014820.3.1"/>
    </source>
</evidence>
<dbReference type="AlphaFoldDB" id="A0A3Q7I134"/>
<dbReference type="SUPFAM" id="SSF54518">
    <property type="entry name" value="Tubby C-terminal domain-like"/>
    <property type="match status" value="1"/>
</dbReference>
<gene>
    <name evidence="2" type="primary">LOC101245578</name>
</gene>
<name>A0A3Q7I134_SOLLC</name>
<dbReference type="Gramene" id="Solyc09g014820.3.1">
    <property type="protein sequence ID" value="Solyc09g014820.3.1"/>
    <property type="gene ID" value="Solyc09g014820.3"/>
</dbReference>
<dbReference type="InterPro" id="IPR038595">
    <property type="entry name" value="LOR_sf"/>
</dbReference>
<evidence type="ECO:0000313" key="3">
    <source>
        <dbReference type="Proteomes" id="UP000004994"/>
    </source>
</evidence>
<dbReference type="Gene3D" id="2.40.160.200">
    <property type="entry name" value="LURP1-related"/>
    <property type="match status" value="1"/>
</dbReference>
<evidence type="ECO:0008006" key="4">
    <source>
        <dbReference type="Google" id="ProtNLM"/>
    </source>
</evidence>
<dbReference type="PaxDb" id="4081-Solyc09g014820.2.1"/>
<dbReference type="PANTHER" id="PTHR31087">
    <property type="match status" value="1"/>
</dbReference>
<dbReference type="FunCoup" id="A0A3Q7I134">
    <property type="interactions" value="70"/>
</dbReference>
<dbReference type="PANTHER" id="PTHR31087:SF160">
    <property type="entry name" value="PROTEIN LURP-ONE-RELATED 1-RELATED"/>
    <property type="match status" value="1"/>
</dbReference>